<dbReference type="Pfam" id="PF13464">
    <property type="entry name" value="RodZ_C"/>
    <property type="match status" value="1"/>
</dbReference>
<evidence type="ECO:0000256" key="2">
    <source>
        <dbReference type="SAM" id="Phobius"/>
    </source>
</evidence>
<dbReference type="InterPro" id="IPR050400">
    <property type="entry name" value="Bact_Cytoskel_RodZ"/>
</dbReference>
<dbReference type="Proteomes" id="UP000194008">
    <property type="component" value="Unassembled WGS sequence"/>
</dbReference>
<evidence type="ECO:0000259" key="3">
    <source>
        <dbReference type="Pfam" id="PF13464"/>
    </source>
</evidence>
<gene>
    <name evidence="4" type="ORF">B7709_05245</name>
</gene>
<accession>A0A1X1IX13</accession>
<dbReference type="SUPFAM" id="SSF47413">
    <property type="entry name" value="lambda repressor-like DNA-binding domains"/>
    <property type="match status" value="1"/>
</dbReference>
<dbReference type="PANTHER" id="PTHR34475:SF1">
    <property type="entry name" value="CYTOSKELETON PROTEIN RODZ"/>
    <property type="match status" value="1"/>
</dbReference>
<dbReference type="InterPro" id="IPR048211">
    <property type="entry name" value="RodZ-like"/>
</dbReference>
<evidence type="ECO:0000256" key="1">
    <source>
        <dbReference type="SAM" id="MobiDB-lite"/>
    </source>
</evidence>
<sequence>MLSMRKKTIGEVLRLARINQGLSIEELQAKTDIQMNLLEAMEADDFDRLPSPFYARSFLRKYAWAVELDERIILDAYDSGSMITYEEVDVDEEDLSGRRRSNKKKTSYLPLFYFVLFALSILIFVTYYVWNYIQTQPMRPSSANYSVVNSTGSTTSSSSSSSSQTSSTSSTLESKITVSGEGNHIEAHYKSSKETATIQLTVSDATSWVSVSGSDLEGGVTLSADNKNAKTTVSTKNPVTITLGVVKGVALTVDNQTIDTSKLTTQTGTVTLTFTTD</sequence>
<feature type="domain" description="Cytoskeleton protein RodZ-like C-terminal" evidence="3">
    <location>
        <begin position="205"/>
        <end position="265"/>
    </location>
</feature>
<dbReference type="EMBL" id="NCUW01000029">
    <property type="protein sequence ID" value="ORO77718.1"/>
    <property type="molecule type" value="Genomic_DNA"/>
</dbReference>
<reference evidence="4 5" key="1">
    <citation type="journal article" date="2016" name="Eur. J. Clin. Microbiol. Infect. Dis.">
        <title>Whole genome sequencing as a tool for phylogenetic analysis of clinical strains of Mitis group streptococci.</title>
        <authorList>
            <person name="Rasmussen L.H."/>
            <person name="Dargis R."/>
            <person name="Hojholt K."/>
            <person name="Christensen J.J."/>
            <person name="Skovgaard O."/>
            <person name="Justesen U.S."/>
            <person name="Rosenvinge F.S."/>
            <person name="Moser C."/>
            <person name="Lukjancenko O."/>
            <person name="Rasmussen S."/>
            <person name="Nielsen X.C."/>
        </authorList>
    </citation>
    <scope>NUCLEOTIDE SEQUENCE [LARGE SCALE GENOMIC DNA]</scope>
    <source>
        <strain evidence="4 5">Y_5914_11</strain>
    </source>
</reference>
<dbReference type="Pfam" id="PF13413">
    <property type="entry name" value="HTH_25"/>
    <property type="match status" value="1"/>
</dbReference>
<dbReference type="GO" id="GO:0003677">
    <property type="term" value="F:DNA binding"/>
    <property type="evidence" value="ECO:0007669"/>
    <property type="project" value="InterPro"/>
</dbReference>
<keyword evidence="2" id="KW-0812">Transmembrane</keyword>
<comment type="caution">
    <text evidence="4">The sequence shown here is derived from an EMBL/GenBank/DDBJ whole genome shotgun (WGS) entry which is preliminary data.</text>
</comment>
<dbReference type="PANTHER" id="PTHR34475">
    <property type="match status" value="1"/>
</dbReference>
<dbReference type="InterPro" id="IPR025194">
    <property type="entry name" value="RodZ-like_C"/>
</dbReference>
<name>A0A1X1IX13_STROR</name>
<proteinExistence type="predicted"/>
<dbReference type="AlphaFoldDB" id="A0A1X1IX13"/>
<evidence type="ECO:0000313" key="4">
    <source>
        <dbReference type="EMBL" id="ORO77718.1"/>
    </source>
</evidence>
<dbReference type="NCBIfam" id="NF041534">
    <property type="entry name" value="rodZ_Strepcoccus"/>
    <property type="match status" value="1"/>
</dbReference>
<feature type="transmembrane region" description="Helical" evidence="2">
    <location>
        <begin position="108"/>
        <end position="130"/>
    </location>
</feature>
<protein>
    <submittedName>
        <fullName evidence="4">Helix-turn-helix domain-containing protein</fullName>
    </submittedName>
</protein>
<organism evidence="4 5">
    <name type="scientific">Streptococcus oralis subsp. dentisani</name>
    <dbReference type="NCBI Taxonomy" id="1458253"/>
    <lineage>
        <taxon>Bacteria</taxon>
        <taxon>Bacillati</taxon>
        <taxon>Bacillota</taxon>
        <taxon>Bacilli</taxon>
        <taxon>Lactobacillales</taxon>
        <taxon>Streptococcaceae</taxon>
        <taxon>Streptococcus</taxon>
    </lineage>
</organism>
<feature type="region of interest" description="Disordered" evidence="1">
    <location>
        <begin position="144"/>
        <end position="177"/>
    </location>
</feature>
<dbReference type="Gene3D" id="1.10.260.40">
    <property type="entry name" value="lambda repressor-like DNA-binding domains"/>
    <property type="match status" value="1"/>
</dbReference>
<feature type="compositionally biased region" description="Low complexity" evidence="1">
    <location>
        <begin position="150"/>
        <end position="171"/>
    </location>
</feature>
<keyword evidence="2" id="KW-0472">Membrane</keyword>
<dbReference type="InterPro" id="IPR010982">
    <property type="entry name" value="Lambda_DNA-bd_dom_sf"/>
</dbReference>
<evidence type="ECO:0000313" key="5">
    <source>
        <dbReference type="Proteomes" id="UP000194008"/>
    </source>
</evidence>
<keyword evidence="2" id="KW-1133">Transmembrane helix</keyword>